<organism evidence="9 10">
    <name type="scientific">Leifsonia naganoensis</name>
    <dbReference type="NCBI Taxonomy" id="150025"/>
    <lineage>
        <taxon>Bacteria</taxon>
        <taxon>Bacillati</taxon>
        <taxon>Actinomycetota</taxon>
        <taxon>Actinomycetes</taxon>
        <taxon>Micrococcales</taxon>
        <taxon>Microbacteriaceae</taxon>
        <taxon>Leifsonia</taxon>
    </lineage>
</organism>
<keyword evidence="6" id="KW-0472">Membrane</keyword>
<keyword evidence="3 7" id="KW-0732">Signal</keyword>
<dbReference type="EMBL" id="JACCHJ010000001">
    <property type="protein sequence ID" value="NYK09729.1"/>
    <property type="molecule type" value="Genomic_DNA"/>
</dbReference>
<evidence type="ECO:0000256" key="2">
    <source>
        <dbReference type="ARBA" id="ARBA00022723"/>
    </source>
</evidence>
<protein>
    <recommendedName>
        <fullName evidence="8">CopC domain-containing protein</fullName>
    </recommendedName>
</protein>
<dbReference type="Gene3D" id="2.60.40.1220">
    <property type="match status" value="1"/>
</dbReference>
<keyword evidence="10" id="KW-1185">Reference proteome</keyword>
<name>A0A853DQH1_9MICO</name>
<dbReference type="PANTHER" id="PTHR34820">
    <property type="entry name" value="INNER MEMBRANE PROTEIN YEBZ"/>
    <property type="match status" value="1"/>
</dbReference>
<keyword evidence="6" id="KW-1133">Transmembrane helix</keyword>
<evidence type="ECO:0000256" key="4">
    <source>
        <dbReference type="ARBA" id="ARBA00023008"/>
    </source>
</evidence>
<dbReference type="GO" id="GO:0005886">
    <property type="term" value="C:plasma membrane"/>
    <property type="evidence" value="ECO:0007669"/>
    <property type="project" value="TreeGrafter"/>
</dbReference>
<feature type="domain" description="CopC" evidence="8">
    <location>
        <begin position="29"/>
        <end position="127"/>
    </location>
</feature>
<sequence length="238" mass="22864">MMRRALAATAGLAAAVALALLPAVAASAHDYLVSSDPAADSTVTAPPSTVTLTFNDRVLDLAGDGSSTLLTVTGPDAGTRHFETGCATVADVNVSAPVALGGAGSYTVTYQIVSADGHTVSNSYAFAYQPPAGATEAAGSEKTPCGAAAGGSGTETPAASDPATPEATAGGSEPLVTASTPQPAAAANDSGLGLVIGIAVAIVVLAIIGVVIVILTARRKPPAAEAAAGADANTPPSS</sequence>
<evidence type="ECO:0000256" key="3">
    <source>
        <dbReference type="ARBA" id="ARBA00022729"/>
    </source>
</evidence>
<dbReference type="GO" id="GO:0030313">
    <property type="term" value="C:cell envelope"/>
    <property type="evidence" value="ECO:0007669"/>
    <property type="project" value="UniProtKB-SubCell"/>
</dbReference>
<comment type="caution">
    <text evidence="9">The sequence shown here is derived from an EMBL/GenBank/DDBJ whole genome shotgun (WGS) entry which is preliminary data.</text>
</comment>
<accession>A0A853DQH1</accession>
<dbReference type="InterPro" id="IPR032694">
    <property type="entry name" value="CopC/D"/>
</dbReference>
<evidence type="ECO:0000313" key="10">
    <source>
        <dbReference type="Proteomes" id="UP000521075"/>
    </source>
</evidence>
<dbReference type="GO" id="GO:0005507">
    <property type="term" value="F:copper ion binding"/>
    <property type="evidence" value="ECO:0007669"/>
    <property type="project" value="InterPro"/>
</dbReference>
<proteinExistence type="predicted"/>
<dbReference type="InterPro" id="IPR014756">
    <property type="entry name" value="Ig_E-set"/>
</dbReference>
<dbReference type="PANTHER" id="PTHR34820:SF4">
    <property type="entry name" value="INNER MEMBRANE PROTEIN YEBZ"/>
    <property type="match status" value="1"/>
</dbReference>
<evidence type="ECO:0000256" key="6">
    <source>
        <dbReference type="SAM" id="Phobius"/>
    </source>
</evidence>
<keyword evidence="2" id="KW-0479">Metal-binding</keyword>
<dbReference type="Proteomes" id="UP000521075">
    <property type="component" value="Unassembled WGS sequence"/>
</dbReference>
<comment type="subcellular location">
    <subcellularLocation>
        <location evidence="1">Cell envelope</location>
    </subcellularLocation>
</comment>
<dbReference type="InterPro" id="IPR014755">
    <property type="entry name" value="Cu-Rt/internalin_Ig-like"/>
</dbReference>
<evidence type="ECO:0000313" key="9">
    <source>
        <dbReference type="EMBL" id="NYK09729.1"/>
    </source>
</evidence>
<evidence type="ECO:0000256" key="7">
    <source>
        <dbReference type="SAM" id="SignalP"/>
    </source>
</evidence>
<reference evidence="9 10" key="1">
    <citation type="submission" date="2020-07" db="EMBL/GenBank/DDBJ databases">
        <title>Sequencing the genomes of 1000 actinobacteria strains.</title>
        <authorList>
            <person name="Klenk H.-P."/>
        </authorList>
    </citation>
    <scope>NUCLEOTIDE SEQUENCE [LARGE SCALE GENOMIC DNA]</scope>
    <source>
        <strain evidence="9 10">DSM 15166</strain>
    </source>
</reference>
<feature type="region of interest" description="Disordered" evidence="5">
    <location>
        <begin position="135"/>
        <end position="183"/>
    </location>
</feature>
<feature type="signal peptide" evidence="7">
    <location>
        <begin position="1"/>
        <end position="28"/>
    </location>
</feature>
<evidence type="ECO:0000259" key="8">
    <source>
        <dbReference type="Pfam" id="PF04234"/>
    </source>
</evidence>
<keyword evidence="4" id="KW-0186">Copper</keyword>
<evidence type="ECO:0000256" key="1">
    <source>
        <dbReference type="ARBA" id="ARBA00004196"/>
    </source>
</evidence>
<dbReference type="GO" id="GO:0042597">
    <property type="term" value="C:periplasmic space"/>
    <property type="evidence" value="ECO:0007669"/>
    <property type="project" value="InterPro"/>
</dbReference>
<dbReference type="RefSeq" id="WP_179700640.1">
    <property type="nucleotide sequence ID" value="NZ_BAAAHA010000003.1"/>
</dbReference>
<dbReference type="Pfam" id="PF04234">
    <property type="entry name" value="CopC"/>
    <property type="match status" value="1"/>
</dbReference>
<feature type="chain" id="PRO_5039497304" description="CopC domain-containing protein" evidence="7">
    <location>
        <begin position="29"/>
        <end position="238"/>
    </location>
</feature>
<dbReference type="InterPro" id="IPR007348">
    <property type="entry name" value="CopC_dom"/>
</dbReference>
<gene>
    <name evidence="9" type="ORF">HNR14_001610</name>
</gene>
<dbReference type="GO" id="GO:0006825">
    <property type="term" value="P:copper ion transport"/>
    <property type="evidence" value="ECO:0007669"/>
    <property type="project" value="InterPro"/>
</dbReference>
<feature type="transmembrane region" description="Helical" evidence="6">
    <location>
        <begin position="191"/>
        <end position="215"/>
    </location>
</feature>
<dbReference type="AlphaFoldDB" id="A0A853DQH1"/>
<keyword evidence="6" id="KW-0812">Transmembrane</keyword>
<evidence type="ECO:0000256" key="5">
    <source>
        <dbReference type="SAM" id="MobiDB-lite"/>
    </source>
</evidence>
<dbReference type="SUPFAM" id="SSF81296">
    <property type="entry name" value="E set domains"/>
    <property type="match status" value="1"/>
</dbReference>
<dbReference type="GO" id="GO:0046688">
    <property type="term" value="P:response to copper ion"/>
    <property type="evidence" value="ECO:0007669"/>
    <property type="project" value="InterPro"/>
</dbReference>